<dbReference type="GO" id="GO:0006865">
    <property type="term" value="P:amino acid transport"/>
    <property type="evidence" value="ECO:0007669"/>
    <property type="project" value="TreeGrafter"/>
</dbReference>
<evidence type="ECO:0000256" key="5">
    <source>
        <dbReference type="ARBA" id="ARBA00022989"/>
    </source>
</evidence>
<keyword evidence="5 7" id="KW-1133">Transmembrane helix</keyword>
<keyword evidence="4 7" id="KW-0812">Transmembrane</keyword>
<feature type="domain" description="ABC transmembrane type-1" evidence="8">
    <location>
        <begin position="199"/>
        <end position="393"/>
    </location>
</feature>
<dbReference type="PANTHER" id="PTHR30614">
    <property type="entry name" value="MEMBRANE COMPONENT OF AMINO ACID ABC TRANSPORTER"/>
    <property type="match status" value="1"/>
</dbReference>
<feature type="transmembrane region" description="Helical" evidence="7">
    <location>
        <begin position="374"/>
        <end position="392"/>
    </location>
</feature>
<dbReference type="PANTHER" id="PTHR30614:SF41">
    <property type="entry name" value="INNER MEMBRANE AMINO-ACID ABC TRANSPORTER PERMEASE PROTEIN YHDY"/>
    <property type="match status" value="1"/>
</dbReference>
<feature type="transmembrane region" description="Helical" evidence="7">
    <location>
        <begin position="270"/>
        <end position="287"/>
    </location>
</feature>
<reference evidence="9" key="2">
    <citation type="journal article" date="2022" name="Microbiol. Resour. Announc.">
        <title>Metagenome Sequencing to Explore Phylogenomics of Terrestrial Cyanobacteria.</title>
        <authorList>
            <person name="Ward R.D."/>
            <person name="Stajich J.E."/>
            <person name="Johansen J.R."/>
            <person name="Huntemann M."/>
            <person name="Clum A."/>
            <person name="Foster B."/>
            <person name="Foster B."/>
            <person name="Roux S."/>
            <person name="Palaniappan K."/>
            <person name="Varghese N."/>
            <person name="Mukherjee S."/>
            <person name="Reddy T.B.K."/>
            <person name="Daum C."/>
            <person name="Copeland A."/>
            <person name="Chen I.A."/>
            <person name="Ivanova N.N."/>
            <person name="Kyrpides N.C."/>
            <person name="Shapiro N."/>
            <person name="Eloe-Fadrosh E.A."/>
            <person name="Pietrasiak N."/>
        </authorList>
    </citation>
    <scope>NUCLEOTIDE SEQUENCE</scope>
    <source>
        <strain evidence="9">UHER 2000/2452</strain>
    </source>
</reference>
<proteinExistence type="inferred from homology"/>
<dbReference type="Pfam" id="PF00528">
    <property type="entry name" value="BPD_transp_1"/>
    <property type="match status" value="1"/>
</dbReference>
<dbReference type="AlphaFoldDB" id="A0A951UM25"/>
<gene>
    <name evidence="9" type="ORF">KME15_02270</name>
</gene>
<feature type="transmembrane region" description="Helical" evidence="7">
    <location>
        <begin position="308"/>
        <end position="325"/>
    </location>
</feature>
<feature type="transmembrane region" description="Helical" evidence="7">
    <location>
        <begin position="345"/>
        <end position="362"/>
    </location>
</feature>
<evidence type="ECO:0000256" key="6">
    <source>
        <dbReference type="ARBA" id="ARBA00023136"/>
    </source>
</evidence>
<sequence length="404" mass="43706">MTTAPPSLSSTRPPAAQVGAIAWLRKNLFSNWFSALLTVVLGLLLVRTSLGFLTWATTTAQWAVIPANLPLFFVGRYPVAQYWRIWAIVGILATLSGLSWGILSRNLAKLFDRNILIGFGVAAAIAVLIPAPIPYRILLLALLGLVLASAWIGRLVGQRMPQLGQWLSLGWGLSLLVVWWLIAGGIGLPGVRTNDWGGLMLTMFMSVTSILLCFPLGILLALGRQSKLPVLRWIAIAFIEVIRGVPLITLLFVGAYMVPLFLPGGIRLNQLLLAIISLTLFSAAYLAENVRGGLQSVPRGQAEAANALGLNSVLATILIVLPQALKVSIPTIVGQFISLVQDTTLVGLLGAFEMLGISRSILANPSFIGRYAEVYLFIGAIYWVLCYAMSLGSRRLEKQLNTTH</sequence>
<dbReference type="InterPro" id="IPR043429">
    <property type="entry name" value="ArtM/GltK/GlnP/TcyL/YhdX-like"/>
</dbReference>
<dbReference type="SUPFAM" id="SSF161098">
    <property type="entry name" value="MetI-like"/>
    <property type="match status" value="1"/>
</dbReference>
<organism evidence="9 10">
    <name type="scientific">Drouetiella hepatica Uher 2000/2452</name>
    <dbReference type="NCBI Taxonomy" id="904376"/>
    <lineage>
        <taxon>Bacteria</taxon>
        <taxon>Bacillati</taxon>
        <taxon>Cyanobacteriota</taxon>
        <taxon>Cyanophyceae</taxon>
        <taxon>Oculatellales</taxon>
        <taxon>Oculatellaceae</taxon>
        <taxon>Drouetiella</taxon>
    </lineage>
</organism>
<protein>
    <submittedName>
        <fullName evidence="9">Amino acid ABC transporter permease</fullName>
    </submittedName>
</protein>
<dbReference type="Proteomes" id="UP000757435">
    <property type="component" value="Unassembled WGS sequence"/>
</dbReference>
<evidence type="ECO:0000313" key="10">
    <source>
        <dbReference type="Proteomes" id="UP000757435"/>
    </source>
</evidence>
<evidence type="ECO:0000259" key="8">
    <source>
        <dbReference type="PROSITE" id="PS50928"/>
    </source>
</evidence>
<feature type="transmembrane region" description="Helical" evidence="7">
    <location>
        <begin position="29"/>
        <end position="46"/>
    </location>
</feature>
<feature type="transmembrane region" description="Helical" evidence="7">
    <location>
        <begin position="137"/>
        <end position="157"/>
    </location>
</feature>
<dbReference type="NCBIfam" id="TIGR01726">
    <property type="entry name" value="HEQRo_perm_3TM"/>
    <property type="match status" value="1"/>
</dbReference>
<keyword evidence="6 7" id="KW-0472">Membrane</keyword>
<dbReference type="InterPro" id="IPR010065">
    <property type="entry name" value="AA_ABC_transptr_permease_3TM"/>
</dbReference>
<keyword evidence="3" id="KW-1003">Cell membrane</keyword>
<evidence type="ECO:0000256" key="4">
    <source>
        <dbReference type="ARBA" id="ARBA00022692"/>
    </source>
</evidence>
<comment type="similarity">
    <text evidence="7">Belongs to the binding-protein-dependent transport system permease family.</text>
</comment>
<feature type="transmembrane region" description="Helical" evidence="7">
    <location>
        <begin position="200"/>
        <end position="222"/>
    </location>
</feature>
<dbReference type="Gene3D" id="1.10.3720.10">
    <property type="entry name" value="MetI-like"/>
    <property type="match status" value="1"/>
</dbReference>
<evidence type="ECO:0000256" key="3">
    <source>
        <dbReference type="ARBA" id="ARBA00022475"/>
    </source>
</evidence>
<comment type="subcellular location">
    <subcellularLocation>
        <location evidence="1 7">Cell membrane</location>
        <topology evidence="1 7">Multi-pass membrane protein</topology>
    </subcellularLocation>
</comment>
<reference evidence="9" key="1">
    <citation type="submission" date="2021-05" db="EMBL/GenBank/DDBJ databases">
        <authorList>
            <person name="Pietrasiak N."/>
            <person name="Ward R."/>
            <person name="Stajich J.E."/>
            <person name="Kurbessoian T."/>
        </authorList>
    </citation>
    <scope>NUCLEOTIDE SEQUENCE</scope>
    <source>
        <strain evidence="9">UHER 2000/2452</strain>
    </source>
</reference>
<evidence type="ECO:0000256" key="2">
    <source>
        <dbReference type="ARBA" id="ARBA00022448"/>
    </source>
</evidence>
<feature type="transmembrane region" description="Helical" evidence="7">
    <location>
        <begin position="85"/>
        <end position="103"/>
    </location>
</feature>
<dbReference type="GO" id="GO:0043190">
    <property type="term" value="C:ATP-binding cassette (ABC) transporter complex"/>
    <property type="evidence" value="ECO:0007669"/>
    <property type="project" value="InterPro"/>
</dbReference>
<accession>A0A951UM25</accession>
<comment type="caution">
    <text evidence="9">The sequence shown here is derived from an EMBL/GenBank/DDBJ whole genome shotgun (WGS) entry which is preliminary data.</text>
</comment>
<name>A0A951UM25_9CYAN</name>
<dbReference type="InterPro" id="IPR035906">
    <property type="entry name" value="MetI-like_sf"/>
</dbReference>
<evidence type="ECO:0000256" key="1">
    <source>
        <dbReference type="ARBA" id="ARBA00004651"/>
    </source>
</evidence>
<feature type="transmembrane region" description="Helical" evidence="7">
    <location>
        <begin position="169"/>
        <end position="188"/>
    </location>
</feature>
<dbReference type="InterPro" id="IPR000515">
    <property type="entry name" value="MetI-like"/>
</dbReference>
<evidence type="ECO:0000256" key="7">
    <source>
        <dbReference type="RuleBase" id="RU363032"/>
    </source>
</evidence>
<feature type="transmembrane region" description="Helical" evidence="7">
    <location>
        <begin position="234"/>
        <end position="258"/>
    </location>
</feature>
<evidence type="ECO:0000313" key="9">
    <source>
        <dbReference type="EMBL" id="MBW4657473.1"/>
    </source>
</evidence>
<dbReference type="PROSITE" id="PS50928">
    <property type="entry name" value="ABC_TM1"/>
    <property type="match status" value="1"/>
</dbReference>
<dbReference type="CDD" id="cd06261">
    <property type="entry name" value="TM_PBP2"/>
    <property type="match status" value="1"/>
</dbReference>
<dbReference type="EMBL" id="JAHHHD010000002">
    <property type="protein sequence ID" value="MBW4657473.1"/>
    <property type="molecule type" value="Genomic_DNA"/>
</dbReference>
<feature type="transmembrane region" description="Helical" evidence="7">
    <location>
        <begin position="115"/>
        <end position="131"/>
    </location>
</feature>
<dbReference type="GO" id="GO:0022857">
    <property type="term" value="F:transmembrane transporter activity"/>
    <property type="evidence" value="ECO:0007669"/>
    <property type="project" value="InterPro"/>
</dbReference>
<keyword evidence="2 7" id="KW-0813">Transport</keyword>